<evidence type="ECO:0000256" key="2">
    <source>
        <dbReference type="SAM" id="Phobius"/>
    </source>
</evidence>
<feature type="transmembrane region" description="Helical" evidence="2">
    <location>
        <begin position="91"/>
        <end position="112"/>
    </location>
</feature>
<evidence type="ECO:0000313" key="3">
    <source>
        <dbReference type="EMBL" id="EPS94984.1"/>
    </source>
</evidence>
<feature type="transmembrane region" description="Helical" evidence="2">
    <location>
        <begin position="60"/>
        <end position="85"/>
    </location>
</feature>
<dbReference type="STRING" id="743788.S8F873"/>
<dbReference type="eggNOG" id="ENOG502SFXY">
    <property type="taxonomic scope" value="Eukaryota"/>
</dbReference>
<accession>S8F873</accession>
<name>S8F873_FOMSC</name>
<feature type="transmembrane region" description="Helical" evidence="2">
    <location>
        <begin position="18"/>
        <end position="40"/>
    </location>
</feature>
<feature type="region of interest" description="Disordered" evidence="1">
    <location>
        <begin position="184"/>
        <end position="204"/>
    </location>
</feature>
<feature type="region of interest" description="Disordered" evidence="1">
    <location>
        <begin position="218"/>
        <end position="250"/>
    </location>
</feature>
<feature type="compositionally biased region" description="Polar residues" evidence="1">
    <location>
        <begin position="237"/>
        <end position="250"/>
    </location>
</feature>
<dbReference type="Proteomes" id="UP000015241">
    <property type="component" value="Unassembled WGS sequence"/>
</dbReference>
<evidence type="ECO:0000313" key="4">
    <source>
        <dbReference type="Proteomes" id="UP000015241"/>
    </source>
</evidence>
<protein>
    <submittedName>
        <fullName evidence="3">Uncharacterized protein</fullName>
    </submittedName>
</protein>
<organism evidence="3 4">
    <name type="scientific">Fomitopsis schrenkii</name>
    <name type="common">Brown rot fungus</name>
    <dbReference type="NCBI Taxonomy" id="2126942"/>
    <lineage>
        <taxon>Eukaryota</taxon>
        <taxon>Fungi</taxon>
        <taxon>Dikarya</taxon>
        <taxon>Basidiomycota</taxon>
        <taxon>Agaricomycotina</taxon>
        <taxon>Agaricomycetes</taxon>
        <taxon>Polyporales</taxon>
        <taxon>Fomitopsis</taxon>
    </lineage>
</organism>
<keyword evidence="2" id="KW-1133">Transmembrane helix</keyword>
<dbReference type="OrthoDB" id="3239304at2759"/>
<keyword evidence="4" id="KW-1185">Reference proteome</keyword>
<evidence type="ECO:0000256" key="1">
    <source>
        <dbReference type="SAM" id="MobiDB-lite"/>
    </source>
</evidence>
<feature type="transmembrane region" description="Helical" evidence="2">
    <location>
        <begin position="143"/>
        <end position="167"/>
    </location>
</feature>
<dbReference type="InParanoid" id="S8F873"/>
<dbReference type="AlphaFoldDB" id="S8F873"/>
<gene>
    <name evidence="3" type="ORF">FOMPIDRAFT_95790</name>
</gene>
<proteinExistence type="predicted"/>
<keyword evidence="2" id="KW-0812">Transmembrane</keyword>
<keyword evidence="2" id="KW-0472">Membrane</keyword>
<sequence length="250" mass="27395">MSLSVRSRKFCCCLPVRFGVFCSALLGIAYSTAFCVLGWLEVHKYAIKQLILSKDEVVGLVLFALAYTFMLLFSVMGLIGAIGAVRPFVKGYGISLTTNTVFTIAIGIYWCYRLFHTDTSKCNQQAQSDDDSQSLACEKGYDVVRVIIVIIVVLVWLLQIAGCAIVFDYCGQLTDEAEAAANDFGSKDAPGMNPYPPPTANGMRTTYEAQATPIMKSAYDQGSWSQDASKPPYPFTQPENSYGQRSDANV</sequence>
<dbReference type="EMBL" id="KE504218">
    <property type="protein sequence ID" value="EPS94984.1"/>
    <property type="molecule type" value="Genomic_DNA"/>
</dbReference>
<reference evidence="3 4" key="1">
    <citation type="journal article" date="2012" name="Science">
        <title>The Paleozoic origin of enzymatic lignin decomposition reconstructed from 31 fungal genomes.</title>
        <authorList>
            <person name="Floudas D."/>
            <person name="Binder M."/>
            <person name="Riley R."/>
            <person name="Barry K."/>
            <person name="Blanchette R.A."/>
            <person name="Henrissat B."/>
            <person name="Martinez A.T."/>
            <person name="Otillar R."/>
            <person name="Spatafora J.W."/>
            <person name="Yadav J.S."/>
            <person name="Aerts A."/>
            <person name="Benoit I."/>
            <person name="Boyd A."/>
            <person name="Carlson A."/>
            <person name="Copeland A."/>
            <person name="Coutinho P.M."/>
            <person name="de Vries R.P."/>
            <person name="Ferreira P."/>
            <person name="Findley K."/>
            <person name="Foster B."/>
            <person name="Gaskell J."/>
            <person name="Glotzer D."/>
            <person name="Gorecki P."/>
            <person name="Heitman J."/>
            <person name="Hesse C."/>
            <person name="Hori C."/>
            <person name="Igarashi K."/>
            <person name="Jurgens J.A."/>
            <person name="Kallen N."/>
            <person name="Kersten P."/>
            <person name="Kohler A."/>
            <person name="Kuees U."/>
            <person name="Kumar T.K.A."/>
            <person name="Kuo A."/>
            <person name="LaButti K."/>
            <person name="Larrondo L.F."/>
            <person name="Lindquist E."/>
            <person name="Ling A."/>
            <person name="Lombard V."/>
            <person name="Lucas S."/>
            <person name="Lundell T."/>
            <person name="Martin R."/>
            <person name="McLaughlin D.J."/>
            <person name="Morgenstern I."/>
            <person name="Morin E."/>
            <person name="Murat C."/>
            <person name="Nagy L.G."/>
            <person name="Nolan M."/>
            <person name="Ohm R.A."/>
            <person name="Patyshakuliyeva A."/>
            <person name="Rokas A."/>
            <person name="Ruiz-Duenas F.J."/>
            <person name="Sabat G."/>
            <person name="Salamov A."/>
            <person name="Samejima M."/>
            <person name="Schmutz J."/>
            <person name="Slot J.C."/>
            <person name="St John F."/>
            <person name="Stenlid J."/>
            <person name="Sun H."/>
            <person name="Sun S."/>
            <person name="Syed K."/>
            <person name="Tsang A."/>
            <person name="Wiebenga A."/>
            <person name="Young D."/>
            <person name="Pisabarro A."/>
            <person name="Eastwood D.C."/>
            <person name="Martin F."/>
            <person name="Cullen D."/>
            <person name="Grigoriev I.V."/>
            <person name="Hibbett D.S."/>
        </authorList>
    </citation>
    <scope>NUCLEOTIDE SEQUENCE</scope>
    <source>
        <strain evidence="4">FP-58527</strain>
    </source>
</reference>
<dbReference type="HOGENOM" id="CLU_083659_0_0_1"/>